<evidence type="ECO:0000256" key="1">
    <source>
        <dbReference type="ARBA" id="ARBA00006432"/>
    </source>
</evidence>
<evidence type="ECO:0000313" key="12">
    <source>
        <dbReference type="EMBL" id="GLQ29635.1"/>
    </source>
</evidence>
<keyword evidence="2 8" id="KW-0436">Ligase</keyword>
<dbReference type="GO" id="GO:0003987">
    <property type="term" value="F:acetate-CoA ligase activity"/>
    <property type="evidence" value="ECO:0007669"/>
    <property type="project" value="UniProtKB-UniRule"/>
</dbReference>
<dbReference type="InterPro" id="IPR020845">
    <property type="entry name" value="AMP-binding_CS"/>
</dbReference>
<evidence type="ECO:0000256" key="4">
    <source>
        <dbReference type="ARBA" id="ARBA00022741"/>
    </source>
</evidence>
<dbReference type="FunFam" id="3.30.300.30:FF:000004">
    <property type="entry name" value="Acetyl-coenzyme A synthetase"/>
    <property type="match status" value="1"/>
</dbReference>
<feature type="binding site" evidence="8">
    <location>
        <position position="346"/>
    </location>
    <ligand>
        <name>CoA</name>
        <dbReference type="ChEBI" id="CHEBI:57287"/>
    </ligand>
</feature>
<feature type="binding site" evidence="8">
    <location>
        <begin position="398"/>
        <end position="400"/>
    </location>
    <ligand>
        <name>ATP</name>
        <dbReference type="ChEBI" id="CHEBI:30616"/>
    </ligand>
</feature>
<dbReference type="GO" id="GO:0005829">
    <property type="term" value="C:cytosol"/>
    <property type="evidence" value="ECO:0007669"/>
    <property type="project" value="TreeGrafter"/>
</dbReference>
<dbReference type="EMBL" id="BSNM01000002">
    <property type="protein sequence ID" value="GLQ29635.1"/>
    <property type="molecule type" value="Genomic_DNA"/>
</dbReference>
<feature type="binding site" evidence="8">
    <location>
        <position position="548"/>
    </location>
    <ligand>
        <name>Mg(2+)</name>
        <dbReference type="ChEBI" id="CHEBI:18420"/>
    </ligand>
</feature>
<keyword evidence="7 8" id="KW-0007">Acetylation</keyword>
<keyword evidence="3 8" id="KW-0479">Metal-binding</keyword>
<dbReference type="NCBIfam" id="TIGR02188">
    <property type="entry name" value="Ac_CoA_lig_AcsA"/>
    <property type="match status" value="1"/>
</dbReference>
<feature type="binding site" evidence="8">
    <location>
        <begin position="422"/>
        <end position="427"/>
    </location>
    <ligand>
        <name>ATP</name>
        <dbReference type="ChEBI" id="CHEBI:30616"/>
    </ligand>
</feature>
<evidence type="ECO:0000259" key="10">
    <source>
        <dbReference type="Pfam" id="PF13193"/>
    </source>
</evidence>
<feature type="binding site" evidence="8">
    <location>
        <begin position="201"/>
        <end position="204"/>
    </location>
    <ligand>
        <name>CoA</name>
        <dbReference type="ChEBI" id="CHEBI:57287"/>
    </ligand>
</feature>
<evidence type="ECO:0000256" key="3">
    <source>
        <dbReference type="ARBA" id="ARBA00022723"/>
    </source>
</evidence>
<feature type="modified residue" description="N6-acetyllysine" evidence="8">
    <location>
        <position position="620"/>
    </location>
</feature>
<comment type="similarity">
    <text evidence="1 8">Belongs to the ATP-dependent AMP-binding enzyme family.</text>
</comment>
<feature type="binding site" evidence="8">
    <location>
        <position position="534"/>
    </location>
    <ligand>
        <name>CoA</name>
        <dbReference type="ChEBI" id="CHEBI:57287"/>
    </ligand>
</feature>
<dbReference type="InterPro" id="IPR025110">
    <property type="entry name" value="AMP-bd_C"/>
</dbReference>
<evidence type="ECO:0000256" key="7">
    <source>
        <dbReference type="ARBA" id="ARBA00022990"/>
    </source>
</evidence>
<dbReference type="GO" id="GO:0005524">
    <property type="term" value="F:ATP binding"/>
    <property type="evidence" value="ECO:0007669"/>
    <property type="project" value="UniProtKB-KW"/>
</dbReference>
<dbReference type="HAMAP" id="MF_01123">
    <property type="entry name" value="Ac_CoA_synth"/>
    <property type="match status" value="1"/>
</dbReference>
<dbReference type="Pfam" id="PF13193">
    <property type="entry name" value="AMP-binding_C"/>
    <property type="match status" value="1"/>
</dbReference>
<dbReference type="InterPro" id="IPR032387">
    <property type="entry name" value="ACAS_N"/>
</dbReference>
<dbReference type="GO" id="GO:0019427">
    <property type="term" value="P:acetyl-CoA biosynthetic process from acetate"/>
    <property type="evidence" value="ECO:0007669"/>
    <property type="project" value="UniProtKB-UniRule"/>
</dbReference>
<keyword evidence="5 8" id="KW-0067">ATP-binding</keyword>
<gene>
    <name evidence="12" type="primary">acsA1</name>
    <name evidence="8" type="synonym">acsA</name>
    <name evidence="12" type="ORF">GCM10007876_01130</name>
</gene>
<dbReference type="Pfam" id="PF00501">
    <property type="entry name" value="AMP-binding"/>
    <property type="match status" value="1"/>
</dbReference>
<reference evidence="12" key="1">
    <citation type="journal article" date="2014" name="Int. J. Syst. Evol. Microbiol.">
        <title>Complete genome sequence of Corynebacterium casei LMG S-19264T (=DSM 44701T), isolated from a smear-ripened cheese.</title>
        <authorList>
            <consortium name="US DOE Joint Genome Institute (JGI-PGF)"/>
            <person name="Walter F."/>
            <person name="Albersmeier A."/>
            <person name="Kalinowski J."/>
            <person name="Ruckert C."/>
        </authorList>
    </citation>
    <scope>NUCLEOTIDE SEQUENCE</scope>
    <source>
        <strain evidence="12">NBRC 110071</strain>
    </source>
</reference>
<dbReference type="GO" id="GO:0016208">
    <property type="term" value="F:AMP binding"/>
    <property type="evidence" value="ECO:0007669"/>
    <property type="project" value="InterPro"/>
</dbReference>
<protein>
    <recommendedName>
        <fullName evidence="8">Acetyl-coenzyme A synthetase</fullName>
        <shortName evidence="8">AcCoA synthetase</shortName>
        <shortName evidence="8">Acs</shortName>
        <ecNumber evidence="8">6.2.1.1</ecNumber>
    </recommendedName>
    <alternativeName>
        <fullName evidence="8">Acetate--CoA ligase</fullName>
    </alternativeName>
    <alternativeName>
        <fullName evidence="8">Acyl-activating enzyme</fullName>
    </alternativeName>
</protein>
<proteinExistence type="inferred from homology"/>
<feature type="binding site" evidence="8">
    <location>
        <position position="553"/>
    </location>
    <ligand>
        <name>Mg(2+)</name>
        <dbReference type="ChEBI" id="CHEBI:18420"/>
    </ligand>
</feature>
<dbReference type="FunFam" id="3.40.50.12780:FF:000001">
    <property type="entry name" value="Acetyl-coenzyme A synthetase"/>
    <property type="match status" value="1"/>
</dbReference>
<dbReference type="PROSITE" id="PS00455">
    <property type="entry name" value="AMP_BINDING"/>
    <property type="match status" value="1"/>
</dbReference>
<reference evidence="12" key="2">
    <citation type="submission" date="2023-01" db="EMBL/GenBank/DDBJ databases">
        <title>Draft genome sequence of Litoribrevibacter albus strain NBRC 110071.</title>
        <authorList>
            <person name="Sun Q."/>
            <person name="Mori K."/>
        </authorList>
    </citation>
    <scope>NUCLEOTIDE SEQUENCE</scope>
    <source>
        <strain evidence="12">NBRC 110071</strain>
    </source>
</reference>
<evidence type="ECO:0000256" key="6">
    <source>
        <dbReference type="ARBA" id="ARBA00022842"/>
    </source>
</evidence>
<dbReference type="InterPro" id="IPR045851">
    <property type="entry name" value="AMP-bd_C_sf"/>
</dbReference>
<dbReference type="Gene3D" id="3.40.50.12780">
    <property type="entry name" value="N-terminal domain of ligase-like"/>
    <property type="match status" value="1"/>
</dbReference>
<evidence type="ECO:0000256" key="5">
    <source>
        <dbReference type="ARBA" id="ARBA00022840"/>
    </source>
</evidence>
<feature type="domain" description="AMP-dependent synthetase/ligase" evidence="9">
    <location>
        <begin position="93"/>
        <end position="477"/>
    </location>
</feature>
<evidence type="ECO:0000256" key="2">
    <source>
        <dbReference type="ARBA" id="ARBA00022598"/>
    </source>
</evidence>
<dbReference type="RefSeq" id="WP_284377509.1">
    <property type="nucleotide sequence ID" value="NZ_BSNM01000002.1"/>
</dbReference>
<dbReference type="EC" id="6.2.1.1" evidence="8"/>
<comment type="catalytic activity">
    <reaction evidence="8">
        <text>acetate + ATP + CoA = acetyl-CoA + AMP + diphosphate</text>
        <dbReference type="Rhea" id="RHEA:23176"/>
        <dbReference type="ChEBI" id="CHEBI:30089"/>
        <dbReference type="ChEBI" id="CHEBI:30616"/>
        <dbReference type="ChEBI" id="CHEBI:33019"/>
        <dbReference type="ChEBI" id="CHEBI:57287"/>
        <dbReference type="ChEBI" id="CHEBI:57288"/>
        <dbReference type="ChEBI" id="CHEBI:456215"/>
        <dbReference type="EC" id="6.2.1.1"/>
    </reaction>
</comment>
<dbReference type="Pfam" id="PF16177">
    <property type="entry name" value="ACAS_N"/>
    <property type="match status" value="1"/>
</dbReference>
<dbReference type="GO" id="GO:0046872">
    <property type="term" value="F:metal ion binding"/>
    <property type="evidence" value="ECO:0007669"/>
    <property type="project" value="UniProtKB-KW"/>
</dbReference>
<feature type="binding site" evidence="8">
    <location>
        <position position="550"/>
    </location>
    <ligand>
        <name>Mg(2+)</name>
        <dbReference type="ChEBI" id="CHEBI:18420"/>
    </ligand>
</feature>
<dbReference type="Proteomes" id="UP001161389">
    <property type="component" value="Unassembled WGS sequence"/>
</dbReference>
<dbReference type="InterPro" id="IPR011904">
    <property type="entry name" value="Ac_CoA_lig"/>
</dbReference>
<dbReference type="NCBIfam" id="NF001208">
    <property type="entry name" value="PRK00174.1"/>
    <property type="match status" value="1"/>
</dbReference>
<feature type="binding site" evidence="8">
    <location>
        <position position="511"/>
    </location>
    <ligand>
        <name>ATP</name>
        <dbReference type="ChEBI" id="CHEBI:30616"/>
    </ligand>
</feature>
<evidence type="ECO:0000313" key="13">
    <source>
        <dbReference type="Proteomes" id="UP001161389"/>
    </source>
</evidence>
<dbReference type="CDD" id="cd05966">
    <property type="entry name" value="ACS"/>
    <property type="match status" value="1"/>
</dbReference>
<dbReference type="InterPro" id="IPR000873">
    <property type="entry name" value="AMP-dep_synth/lig_dom"/>
</dbReference>
<dbReference type="SUPFAM" id="SSF56801">
    <property type="entry name" value="Acetyl-CoA synthetase-like"/>
    <property type="match status" value="1"/>
</dbReference>
<organism evidence="12 13">
    <name type="scientific">Litoribrevibacter albus</name>
    <dbReference type="NCBI Taxonomy" id="1473156"/>
    <lineage>
        <taxon>Bacteria</taxon>
        <taxon>Pseudomonadati</taxon>
        <taxon>Pseudomonadota</taxon>
        <taxon>Gammaproteobacteria</taxon>
        <taxon>Oceanospirillales</taxon>
        <taxon>Oceanospirillaceae</taxon>
        <taxon>Litoribrevibacter</taxon>
    </lineage>
</organism>
<feature type="binding site" evidence="8">
    <location>
        <position position="537"/>
    </location>
    <ligand>
        <name>ATP</name>
        <dbReference type="ChEBI" id="CHEBI:30616"/>
    </ligand>
</feature>
<feature type="domain" description="AMP-binding enzyme C-terminal" evidence="10">
    <location>
        <begin position="542"/>
        <end position="620"/>
    </location>
</feature>
<comment type="caution">
    <text evidence="12">The sequence shown here is derived from an EMBL/GenBank/DDBJ whole genome shotgun (WGS) entry which is preliminary data.</text>
</comment>
<accession>A0AA37W4B5</accession>
<comment type="function">
    <text evidence="8">Catalyzes the conversion of acetate into acetyl-CoA (AcCoA), an essential intermediate at the junction of anabolic and catabolic pathways. AcsA undergoes a two-step reaction. In the first half reaction, AcsA combines acetate with ATP to form acetyl-adenylate (AcAMP) intermediate. In the second half reaction, it can then transfer the acetyl group from AcAMP to the sulfhydryl group of CoA, forming the product AcCoA.</text>
</comment>
<feature type="binding site" evidence="8">
    <location>
        <position position="595"/>
    </location>
    <ligand>
        <name>CoA</name>
        <dbReference type="ChEBI" id="CHEBI:57287"/>
    </ligand>
</feature>
<dbReference type="InterPro" id="IPR042099">
    <property type="entry name" value="ANL_N_sf"/>
</dbReference>
<feature type="binding site" evidence="8">
    <location>
        <position position="322"/>
    </location>
    <ligand>
        <name>CoA</name>
        <dbReference type="ChEBI" id="CHEBI:57287"/>
    </ligand>
</feature>
<evidence type="ECO:0000256" key="8">
    <source>
        <dbReference type="HAMAP-Rule" id="MF_01123"/>
    </source>
</evidence>
<comment type="PTM">
    <text evidence="8">Acetylated. Deacetylation by the SIR2-homolog deacetylase activates the enzyme.</text>
</comment>
<dbReference type="PANTHER" id="PTHR24095:SF243">
    <property type="entry name" value="ACETYL-COENZYME A SYNTHETASE"/>
    <property type="match status" value="1"/>
</dbReference>
<keyword evidence="4 8" id="KW-0547">Nucleotide-binding</keyword>
<dbReference type="PANTHER" id="PTHR24095">
    <property type="entry name" value="ACETYL-COENZYME A SYNTHETASE"/>
    <property type="match status" value="1"/>
</dbReference>
<keyword evidence="13" id="KW-1185">Reference proteome</keyword>
<dbReference type="Gene3D" id="3.30.300.30">
    <property type="match status" value="1"/>
</dbReference>
<feature type="binding site" evidence="8">
    <location>
        <position position="526"/>
    </location>
    <ligand>
        <name>ATP</name>
        <dbReference type="ChEBI" id="CHEBI:30616"/>
    </ligand>
</feature>
<sequence>MSGVSSEQAFKSEEQVVPVKPEFAKSAWIDEAKYKEMYQQSIINPDGFWREHGQRIDWMTPYSKVKNTSFDDHNVDIRWFEDGTLNASSNCLDRHLETRGDQTAIIWEGDEPDQDRTVTYKELHREVCKFANALKSQGVRKGDVVTIYMPMVVESVVAMLACARIGAIHAVVFGGFSPEALAGRIIDCDSKIIITADEGVRGGKTVPLKANVDEALTHPDIRSVERVIVYERTGNTAVAWHTHRDVRWDDLMKTASEHCPAEEMNAEDPLFILYTSGSTGKPKGVVHSTGGYMVYASMTHEYVFDYKDNEVYWCTADIGWITGHSYLVYGPLANGAVSLMCEGVPNYPDSTRVSQIVDKHHVNILYTAPTAIRALMAEGDAPVAGTNRSSLRLLGTVGEPINPEAWNWYYQTIGEERCPIVDTWWQTETGGIMITPLPGATDLKPGSATRPFFGVNTALVDNSGNLIEGAADGNLVIIDSWPAQSRTVYGDHHRFIQTYFKTFKGMYCTGDGARRDEDGYYWITGRVDDVLNVSGHRMGTAEIESAMVAHKDVAEAAVVGFPHDVKGQGIYVYVTLNQGAEASEELRMELKKWVRKTIGPIASPDVIQWAPGLPKTRSGKIMRRILRKIAAAEYDGLGDTSTLADPSVVDDLIEEHKGISAA</sequence>
<name>A0AA37W4B5_9GAMM</name>
<keyword evidence="6 8" id="KW-0460">Magnesium</keyword>
<comment type="cofactor">
    <cofactor evidence="8">
        <name>Mg(2+)</name>
        <dbReference type="ChEBI" id="CHEBI:18420"/>
    </cofactor>
</comment>
<evidence type="ECO:0000259" key="11">
    <source>
        <dbReference type="Pfam" id="PF16177"/>
    </source>
</evidence>
<feature type="domain" description="Acetyl-coenzyme A synthetase N-terminal" evidence="11">
    <location>
        <begin position="34"/>
        <end position="91"/>
    </location>
</feature>
<dbReference type="AlphaFoldDB" id="A0AA37W4B5"/>
<evidence type="ECO:0000259" key="9">
    <source>
        <dbReference type="Pfam" id="PF00501"/>
    </source>
</evidence>